<gene>
    <name evidence="1" type="ORF">DSAG12_00112</name>
</gene>
<dbReference type="AlphaFoldDB" id="A0A5B9D641"/>
<protein>
    <submittedName>
        <fullName evidence="1">Uncharacterized protein</fullName>
    </submittedName>
</protein>
<organism evidence="1">
    <name type="scientific">Promethearchaeum syntrophicum</name>
    <dbReference type="NCBI Taxonomy" id="2594042"/>
    <lineage>
        <taxon>Archaea</taxon>
        <taxon>Promethearchaeati</taxon>
        <taxon>Promethearchaeota</taxon>
        <taxon>Promethearchaeia</taxon>
        <taxon>Promethearchaeales</taxon>
        <taxon>Promethearchaeaceae</taxon>
        <taxon>Promethearchaeum</taxon>
    </lineage>
</organism>
<accession>A0A5B9D641</accession>
<dbReference type="EMBL" id="CP042905">
    <property type="protein sequence ID" value="QEE14300.1"/>
    <property type="molecule type" value="Genomic_DNA"/>
</dbReference>
<name>A0A5B9D641_9ARCH</name>
<evidence type="ECO:0000313" key="1">
    <source>
        <dbReference type="EMBL" id="QEE14300.1"/>
    </source>
</evidence>
<sequence length="51" mass="5761">MIELVIASIISNLLLNKVSKTEKIENLIFYASFFLLSRSEKAYGVKLIKNG</sequence>
<reference evidence="1" key="1">
    <citation type="journal article" date="2020" name="Nature">
        <title>Isolation of an archaeon at the prokaryote-eukaryote interface.</title>
        <authorList>
            <person name="Imachi H."/>
            <person name="Nobu M.K."/>
            <person name="Nakahara N."/>
            <person name="Morono Y."/>
            <person name="Ogawara M."/>
            <person name="Takaki Y."/>
            <person name="Takano Y."/>
            <person name="Uematsu K."/>
            <person name="Ikuta T."/>
            <person name="Ito M."/>
            <person name="Matsui Y."/>
            <person name="Miyazaki M."/>
            <person name="Murata K."/>
            <person name="Saito Y."/>
            <person name="Sakai S."/>
            <person name="Song C."/>
            <person name="Tasumi E."/>
            <person name="Yamanaka Y."/>
            <person name="Yamaguchi T."/>
            <person name="Kamagata Y."/>
            <person name="Tamaki H."/>
            <person name="Takai K."/>
        </authorList>
    </citation>
    <scope>NUCLEOTIDE SEQUENCE [LARGE SCALE GENOMIC DNA]</scope>
    <source>
        <strain evidence="1">MK-D1</strain>
    </source>
</reference>
<proteinExistence type="predicted"/>